<dbReference type="Proteomes" id="UP000461276">
    <property type="component" value="Unassembled WGS sequence"/>
</dbReference>
<proteinExistence type="predicted"/>
<evidence type="ECO:0000256" key="1">
    <source>
        <dbReference type="SAM" id="SignalP"/>
    </source>
</evidence>
<reference evidence="2 3" key="1">
    <citation type="journal article" date="2019" name="Nat. Med.">
        <title>A library of human gut bacterial isolates paired with longitudinal multiomics data enables mechanistic microbiome research.</title>
        <authorList>
            <person name="Poyet M."/>
            <person name="Groussin M."/>
            <person name="Gibbons S.M."/>
            <person name="Avila-Pacheco J."/>
            <person name="Jiang X."/>
            <person name="Kearney S.M."/>
            <person name="Perrotta A.R."/>
            <person name="Berdy B."/>
            <person name="Zhao S."/>
            <person name="Lieberman T.D."/>
            <person name="Swanson P.K."/>
            <person name="Smith M."/>
            <person name="Roesemann S."/>
            <person name="Alexander J.E."/>
            <person name="Rich S.A."/>
            <person name="Livny J."/>
            <person name="Vlamakis H."/>
            <person name="Clish C."/>
            <person name="Bullock K."/>
            <person name="Deik A."/>
            <person name="Scott J."/>
            <person name="Pierce K.A."/>
            <person name="Xavier R.J."/>
            <person name="Alm E.J."/>
        </authorList>
    </citation>
    <scope>NUCLEOTIDE SEQUENCE [LARGE SCALE GENOMIC DNA]</scope>
    <source>
        <strain evidence="2 3">BIOML-A9</strain>
    </source>
</reference>
<name>A0A7K0GTG2_PARDI</name>
<dbReference type="InterPro" id="IPR026444">
    <property type="entry name" value="Secre_tail"/>
</dbReference>
<feature type="chain" id="PRO_5029700030" evidence="1">
    <location>
        <begin position="21"/>
        <end position="615"/>
    </location>
</feature>
<evidence type="ECO:0000313" key="2">
    <source>
        <dbReference type="EMBL" id="MRY92761.1"/>
    </source>
</evidence>
<dbReference type="InterPro" id="IPR031815">
    <property type="entry name" value="DUF5074"/>
</dbReference>
<dbReference type="RefSeq" id="WP_154394972.1">
    <property type="nucleotide sequence ID" value="NZ_JABAFE010000003.1"/>
</dbReference>
<dbReference type="Pfam" id="PF16819">
    <property type="entry name" value="DUF5074"/>
    <property type="match status" value="1"/>
</dbReference>
<dbReference type="InterPro" id="IPR011047">
    <property type="entry name" value="Quinoprotein_ADH-like_sf"/>
</dbReference>
<organism evidence="2 3">
    <name type="scientific">Parabacteroides distasonis</name>
    <dbReference type="NCBI Taxonomy" id="823"/>
    <lineage>
        <taxon>Bacteria</taxon>
        <taxon>Pseudomonadati</taxon>
        <taxon>Bacteroidota</taxon>
        <taxon>Bacteroidia</taxon>
        <taxon>Bacteroidales</taxon>
        <taxon>Tannerellaceae</taxon>
        <taxon>Parabacteroides</taxon>
    </lineage>
</organism>
<sequence length="615" mass="68854">MNKKILTTAISLLFVSSVGAQRGNTRWTAEGISLNRPVPELRSASDGDVDYSDGVFIVNEDWYGHQNSTVNFLTNQGEWIYRAFQKENPGRELGCTTQFGTIYGNRFYFVSKQERDPGAKITGSRFAVCDASTMEVIKEFPYIATTTKTDKDGKETLISIADGRSYLPVDEHKGYIGTSNGIYVFDNDNLTIGGQIKGTGNPNDEGYGQLYYAQIGTMVRANDYIFAIHQQYGLLVIDPKTDTLVRTIKAPLEKDESGKEEQRGFGSIVLSKDGNLWISVAKDVQGLGTAMNYMLKLSPYTFEMERVYFPEGIEYIPNSWYAWTADGFCASTKENKIYWNGYPPTQGSWFTGYRIYCYDIDKKQFSMVYDVTKMPGNWRLYGTGFRIHPVTDDLFCFLYHEFQDPTHELARISSTGELRNEYSMIQNYWFPAIPVFPDNEAPVISSAMPEDIVLPGIGEEYKLYLGDKVCDKDNMSVSIVKSVITCDNPLSAFVRNDSLVLKATDPVKEGNVTLQFNSNGKLVTHDLAVSTSGDVTSNENMEPTEDIRVFLSGNNLSVVGENIQKIKIYSQTGAKVLERMLASGDAVPVGHLTSGVYIICVEQSNDRITRKILLP</sequence>
<accession>A0A7K0GTG2</accession>
<dbReference type="EMBL" id="WKMY01000002">
    <property type="protein sequence ID" value="MRY92761.1"/>
    <property type="molecule type" value="Genomic_DNA"/>
</dbReference>
<evidence type="ECO:0000313" key="3">
    <source>
        <dbReference type="Proteomes" id="UP000461276"/>
    </source>
</evidence>
<feature type="signal peptide" evidence="1">
    <location>
        <begin position="1"/>
        <end position="20"/>
    </location>
</feature>
<dbReference type="AlphaFoldDB" id="A0A7K0GTG2"/>
<dbReference type="InterPro" id="IPR015943">
    <property type="entry name" value="WD40/YVTN_repeat-like_dom_sf"/>
</dbReference>
<protein>
    <submittedName>
        <fullName evidence="2">DUF5074 domain-containing protein</fullName>
    </submittedName>
</protein>
<dbReference type="SUPFAM" id="SSF50998">
    <property type="entry name" value="Quinoprotein alcohol dehydrogenase-like"/>
    <property type="match status" value="1"/>
</dbReference>
<comment type="caution">
    <text evidence="2">The sequence shown here is derived from an EMBL/GenBank/DDBJ whole genome shotgun (WGS) entry which is preliminary data.</text>
</comment>
<dbReference type="NCBIfam" id="TIGR04183">
    <property type="entry name" value="Por_Secre_tail"/>
    <property type="match status" value="1"/>
</dbReference>
<dbReference type="Gene3D" id="2.130.10.10">
    <property type="entry name" value="YVTN repeat-like/Quinoprotein amine dehydrogenase"/>
    <property type="match status" value="1"/>
</dbReference>
<gene>
    <name evidence="2" type="ORF">GKD67_05900</name>
</gene>
<keyword evidence="1" id="KW-0732">Signal</keyword>